<evidence type="ECO:0000256" key="8">
    <source>
        <dbReference type="SAM" id="SignalP"/>
    </source>
</evidence>
<sequence length="442" mass="50672">MSALNKIDMNMKRFLLFFVALTTFFSVNAQTKTDASVMNDFMDKRFGMFIHWGPVSLRGTEIGWSRGDQVEVEDYDNLYKEFNPVLFDADAIVKTAKDAGMKYLTITARHHDGFCLWPTAYTNFNITNTPYKIDIVGALNEACKKQGIKFCIYYSVLDWHHPDYPIHSSKNQTIDPKSDMNRYLIYMKNQLKELITKYDPYMLWFDGQWEKPWTDEMGKDLYAYLKQLKPTIITNNRLGKEFAAMENKNIDASKMIGDYDTPEQVVGKLNMQTPWESCFTICNQWAWKPNDKMKSLKQCLEIISKTAGGNGNLLLNVGPMPDGRIEARQIERLKEIGDWLKINGEAIYGTLGGPYQPNDDYATTRKGNKIYLHVLNTNLAKLSLKTIPGLKVKKAYLLNNQTVNVEQKDAISLQLPSHQTNQSDYIVVLELNGNAENIPVIK</sequence>
<keyword evidence="11" id="KW-1185">Reference proteome</keyword>
<organism evidence="10 11">
    <name type="scientific">Pedobacter psychrodurus</name>
    <dbReference type="NCBI Taxonomy" id="2530456"/>
    <lineage>
        <taxon>Bacteria</taxon>
        <taxon>Pseudomonadati</taxon>
        <taxon>Bacteroidota</taxon>
        <taxon>Sphingobacteriia</taxon>
        <taxon>Sphingobacteriales</taxon>
        <taxon>Sphingobacteriaceae</taxon>
        <taxon>Pedobacter</taxon>
    </lineage>
</organism>
<dbReference type="GO" id="GO:0005764">
    <property type="term" value="C:lysosome"/>
    <property type="evidence" value="ECO:0007669"/>
    <property type="project" value="TreeGrafter"/>
</dbReference>
<comment type="similarity">
    <text evidence="2">Belongs to the glycosyl hydrolase 29 family.</text>
</comment>
<evidence type="ECO:0000313" key="10">
    <source>
        <dbReference type="EMBL" id="TCD26269.1"/>
    </source>
</evidence>
<feature type="signal peptide" evidence="8">
    <location>
        <begin position="1"/>
        <end position="29"/>
    </location>
</feature>
<dbReference type="OrthoDB" id="107551at2"/>
<dbReference type="InterPro" id="IPR013780">
    <property type="entry name" value="Glyco_hydro_b"/>
</dbReference>
<dbReference type="PANTHER" id="PTHR10030:SF37">
    <property type="entry name" value="ALPHA-L-FUCOSIDASE-RELATED"/>
    <property type="match status" value="1"/>
</dbReference>
<dbReference type="EC" id="3.2.1.51" evidence="3"/>
<evidence type="ECO:0000256" key="4">
    <source>
        <dbReference type="ARBA" id="ARBA00022729"/>
    </source>
</evidence>
<dbReference type="InterPro" id="IPR000933">
    <property type="entry name" value="Glyco_hydro_29"/>
</dbReference>
<dbReference type="Proteomes" id="UP000293925">
    <property type="component" value="Unassembled WGS sequence"/>
</dbReference>
<protein>
    <recommendedName>
        <fullName evidence="3">alpha-L-fucosidase</fullName>
        <ecNumber evidence="3">3.2.1.51</ecNumber>
    </recommendedName>
</protein>
<gene>
    <name evidence="10" type="ORF">EZ456_14765</name>
</gene>
<dbReference type="SUPFAM" id="SSF51445">
    <property type="entry name" value="(Trans)glycosidases"/>
    <property type="match status" value="1"/>
</dbReference>
<name>A0A4R0PUQ1_9SPHI</name>
<feature type="chain" id="PRO_5020200687" description="alpha-L-fucosidase" evidence="8">
    <location>
        <begin position="30"/>
        <end position="442"/>
    </location>
</feature>
<dbReference type="Gene3D" id="2.60.40.1180">
    <property type="entry name" value="Golgi alpha-mannosidase II"/>
    <property type="match status" value="1"/>
</dbReference>
<dbReference type="PANTHER" id="PTHR10030">
    <property type="entry name" value="ALPHA-L-FUCOSIDASE"/>
    <property type="match status" value="1"/>
</dbReference>
<feature type="domain" description="Glycoside hydrolase family 29 N-terminal" evidence="9">
    <location>
        <begin position="28"/>
        <end position="345"/>
    </location>
</feature>
<evidence type="ECO:0000259" key="9">
    <source>
        <dbReference type="Pfam" id="PF01120"/>
    </source>
</evidence>
<keyword evidence="6" id="KW-0326">Glycosidase</keyword>
<dbReference type="AlphaFoldDB" id="A0A4R0PUQ1"/>
<dbReference type="SMART" id="SM00812">
    <property type="entry name" value="Alpha_L_fucos"/>
    <property type="match status" value="1"/>
</dbReference>
<dbReference type="Pfam" id="PF01120">
    <property type="entry name" value="Alpha_L_fucos"/>
    <property type="match status" value="1"/>
</dbReference>
<evidence type="ECO:0000313" key="11">
    <source>
        <dbReference type="Proteomes" id="UP000293925"/>
    </source>
</evidence>
<accession>A0A4R0PUQ1</accession>
<reference evidence="10 11" key="1">
    <citation type="submission" date="2019-02" db="EMBL/GenBank/DDBJ databases">
        <title>Pedobacter sp. RP-3-21 sp. nov., isolated from Arctic soil.</title>
        <authorList>
            <person name="Dahal R.H."/>
        </authorList>
    </citation>
    <scope>NUCLEOTIDE SEQUENCE [LARGE SCALE GENOMIC DNA]</scope>
    <source>
        <strain evidence="10 11">RP-3-21</strain>
    </source>
</reference>
<dbReference type="GO" id="GO:0006004">
    <property type="term" value="P:fucose metabolic process"/>
    <property type="evidence" value="ECO:0007669"/>
    <property type="project" value="InterPro"/>
</dbReference>
<evidence type="ECO:0000256" key="6">
    <source>
        <dbReference type="ARBA" id="ARBA00023295"/>
    </source>
</evidence>
<proteinExistence type="inferred from homology"/>
<dbReference type="PRINTS" id="PR00741">
    <property type="entry name" value="GLHYDRLASE29"/>
</dbReference>
<evidence type="ECO:0000256" key="3">
    <source>
        <dbReference type="ARBA" id="ARBA00012662"/>
    </source>
</evidence>
<evidence type="ECO:0000256" key="1">
    <source>
        <dbReference type="ARBA" id="ARBA00004071"/>
    </source>
</evidence>
<dbReference type="PIRSF" id="PIRSF001092">
    <property type="entry name" value="Alpha-L-fucosidase"/>
    <property type="match status" value="1"/>
</dbReference>
<dbReference type="InterPro" id="IPR016286">
    <property type="entry name" value="FUC_metazoa-typ"/>
</dbReference>
<dbReference type="InterPro" id="IPR057739">
    <property type="entry name" value="Glyco_hydro_29_N"/>
</dbReference>
<evidence type="ECO:0000256" key="7">
    <source>
        <dbReference type="PIRSR" id="PIRSR001092-1"/>
    </source>
</evidence>
<keyword evidence="4 8" id="KW-0732">Signal</keyword>
<comment type="caution">
    <text evidence="10">The sequence shown here is derived from an EMBL/GenBank/DDBJ whole genome shotgun (WGS) entry which is preliminary data.</text>
</comment>
<keyword evidence="5" id="KW-0378">Hydrolase</keyword>
<dbReference type="InterPro" id="IPR017853">
    <property type="entry name" value="GH"/>
</dbReference>
<feature type="site" description="May be important for catalysis" evidence="7">
    <location>
        <position position="278"/>
    </location>
</feature>
<dbReference type="GO" id="GO:0004560">
    <property type="term" value="F:alpha-L-fucosidase activity"/>
    <property type="evidence" value="ECO:0007669"/>
    <property type="project" value="InterPro"/>
</dbReference>
<dbReference type="GO" id="GO:0016139">
    <property type="term" value="P:glycoside catabolic process"/>
    <property type="evidence" value="ECO:0007669"/>
    <property type="project" value="TreeGrafter"/>
</dbReference>
<comment type="function">
    <text evidence="1">Alpha-L-fucosidase is responsible for hydrolyzing the alpha-1,6-linked fucose joined to the reducing-end N-acetylglucosamine of the carbohydrate moieties of glycoproteins.</text>
</comment>
<dbReference type="Gene3D" id="3.20.20.80">
    <property type="entry name" value="Glycosidases"/>
    <property type="match status" value="1"/>
</dbReference>
<evidence type="ECO:0000256" key="2">
    <source>
        <dbReference type="ARBA" id="ARBA00007951"/>
    </source>
</evidence>
<dbReference type="EMBL" id="SJSO01000011">
    <property type="protein sequence ID" value="TCD26269.1"/>
    <property type="molecule type" value="Genomic_DNA"/>
</dbReference>
<evidence type="ECO:0000256" key="5">
    <source>
        <dbReference type="ARBA" id="ARBA00022801"/>
    </source>
</evidence>